<evidence type="ECO:0000256" key="2">
    <source>
        <dbReference type="ARBA" id="ARBA00023015"/>
    </source>
</evidence>
<keyword evidence="3" id="KW-0238">DNA-binding</keyword>
<evidence type="ECO:0000313" key="6">
    <source>
        <dbReference type="EMBL" id="MFH0253028.1"/>
    </source>
</evidence>
<dbReference type="SUPFAM" id="SSF46785">
    <property type="entry name" value="Winged helix' DNA-binding domain"/>
    <property type="match status" value="1"/>
</dbReference>
<dbReference type="PANTHER" id="PTHR30537">
    <property type="entry name" value="HTH-TYPE TRANSCRIPTIONAL REGULATOR"/>
    <property type="match status" value="1"/>
</dbReference>
<dbReference type="InterPro" id="IPR036390">
    <property type="entry name" value="WH_DNA-bd_sf"/>
</dbReference>
<gene>
    <name evidence="6" type="ORF">ACGRVM_03935</name>
</gene>
<evidence type="ECO:0000256" key="4">
    <source>
        <dbReference type="ARBA" id="ARBA00023163"/>
    </source>
</evidence>
<sequence>MARSLPNLNALRVFEAAARHESFTKAASELSVTQSAVSKQVAALEEHFGQRLFDRQHRRITLTPFGREVFKAADIGIATLRERLGLVGTRRALQVRLVADADFVALWLFPRLPGFERAYPEIRVSIETRISMDTPPGESFDFAVIWGRGAWRNCRFRPLMTNAVFPVCAPDFFDALGRPPSLRDVRDDILIHDRSTFWWSAFGAAAGARDFDPEAGRIYNQTALCLEAAARGDGLTVGDEVTTADHLRDGRLICPFPERLPSPDAYFLVSPAGDVWSDEAQAFESWLRAEAAAHERWWRKFWAPQGSQSGG</sequence>
<dbReference type="SUPFAM" id="SSF53850">
    <property type="entry name" value="Periplasmic binding protein-like II"/>
    <property type="match status" value="1"/>
</dbReference>
<comment type="caution">
    <text evidence="6">The sequence shown here is derived from an EMBL/GenBank/DDBJ whole genome shotgun (WGS) entry which is preliminary data.</text>
</comment>
<dbReference type="PRINTS" id="PR00039">
    <property type="entry name" value="HTHLYSR"/>
</dbReference>
<feature type="domain" description="HTH lysR-type" evidence="5">
    <location>
        <begin position="6"/>
        <end position="63"/>
    </location>
</feature>
<name>A0ABW7I4D1_9RHOB</name>
<evidence type="ECO:0000313" key="7">
    <source>
        <dbReference type="Proteomes" id="UP001607157"/>
    </source>
</evidence>
<evidence type="ECO:0000256" key="1">
    <source>
        <dbReference type="ARBA" id="ARBA00009437"/>
    </source>
</evidence>
<reference evidence="6 7" key="1">
    <citation type="submission" date="2024-10" db="EMBL/GenBank/DDBJ databases">
        <authorList>
            <person name="Yang X.-N."/>
        </authorList>
    </citation>
    <scope>NUCLEOTIDE SEQUENCE [LARGE SCALE GENOMIC DNA]</scope>
    <source>
        <strain evidence="6 7">CAU 1059</strain>
    </source>
</reference>
<dbReference type="EMBL" id="JBIHMM010000001">
    <property type="protein sequence ID" value="MFH0253028.1"/>
    <property type="molecule type" value="Genomic_DNA"/>
</dbReference>
<dbReference type="Proteomes" id="UP001607157">
    <property type="component" value="Unassembled WGS sequence"/>
</dbReference>
<keyword evidence="4" id="KW-0804">Transcription</keyword>
<dbReference type="InterPro" id="IPR036388">
    <property type="entry name" value="WH-like_DNA-bd_sf"/>
</dbReference>
<dbReference type="RefSeq" id="WP_377168488.1">
    <property type="nucleotide sequence ID" value="NZ_JBHTJC010000001.1"/>
</dbReference>
<organism evidence="6 7">
    <name type="scientific">Roseovarius aquimarinus</name>
    <dbReference type="NCBI Taxonomy" id="1229156"/>
    <lineage>
        <taxon>Bacteria</taxon>
        <taxon>Pseudomonadati</taxon>
        <taxon>Pseudomonadota</taxon>
        <taxon>Alphaproteobacteria</taxon>
        <taxon>Rhodobacterales</taxon>
        <taxon>Roseobacteraceae</taxon>
        <taxon>Roseovarius</taxon>
    </lineage>
</organism>
<dbReference type="Pfam" id="PF00126">
    <property type="entry name" value="HTH_1"/>
    <property type="match status" value="1"/>
</dbReference>
<evidence type="ECO:0000256" key="3">
    <source>
        <dbReference type="ARBA" id="ARBA00023125"/>
    </source>
</evidence>
<dbReference type="Pfam" id="PF03466">
    <property type="entry name" value="LysR_substrate"/>
    <property type="match status" value="1"/>
</dbReference>
<dbReference type="Gene3D" id="1.10.10.10">
    <property type="entry name" value="Winged helix-like DNA-binding domain superfamily/Winged helix DNA-binding domain"/>
    <property type="match status" value="1"/>
</dbReference>
<dbReference type="PANTHER" id="PTHR30537:SF74">
    <property type="entry name" value="HTH-TYPE TRANSCRIPTIONAL REGULATOR TRPI"/>
    <property type="match status" value="1"/>
</dbReference>
<keyword evidence="7" id="KW-1185">Reference proteome</keyword>
<dbReference type="PROSITE" id="PS50931">
    <property type="entry name" value="HTH_LYSR"/>
    <property type="match status" value="1"/>
</dbReference>
<keyword evidence="2" id="KW-0805">Transcription regulation</keyword>
<dbReference type="InterPro" id="IPR058163">
    <property type="entry name" value="LysR-type_TF_proteobact-type"/>
</dbReference>
<evidence type="ECO:0000259" key="5">
    <source>
        <dbReference type="PROSITE" id="PS50931"/>
    </source>
</evidence>
<comment type="similarity">
    <text evidence="1">Belongs to the LysR transcriptional regulatory family.</text>
</comment>
<protein>
    <submittedName>
        <fullName evidence="6">LysR substrate-binding domain-containing protein</fullName>
    </submittedName>
</protein>
<accession>A0ABW7I4D1</accession>
<dbReference type="InterPro" id="IPR000847">
    <property type="entry name" value="LysR_HTH_N"/>
</dbReference>
<dbReference type="Gene3D" id="3.40.190.10">
    <property type="entry name" value="Periplasmic binding protein-like II"/>
    <property type="match status" value="2"/>
</dbReference>
<proteinExistence type="inferred from homology"/>
<dbReference type="InterPro" id="IPR005119">
    <property type="entry name" value="LysR_subst-bd"/>
</dbReference>